<organism evidence="3 4">
    <name type="scientific">Lawsonibacter faecis</name>
    <dbReference type="NCBI Taxonomy" id="2763052"/>
    <lineage>
        <taxon>Bacteria</taxon>
        <taxon>Bacillati</taxon>
        <taxon>Bacillota</taxon>
        <taxon>Clostridia</taxon>
        <taxon>Eubacteriales</taxon>
        <taxon>Oscillospiraceae</taxon>
        <taxon>Lawsonibacter</taxon>
    </lineage>
</organism>
<keyword evidence="4" id="KW-1185">Reference proteome</keyword>
<evidence type="ECO:0000259" key="2">
    <source>
        <dbReference type="Pfam" id="PF16924"/>
    </source>
</evidence>
<gene>
    <name evidence="3" type="primary">dpsA</name>
    <name evidence="3" type="ORF">H8S62_01270</name>
</gene>
<dbReference type="Gene3D" id="3.40.50.720">
    <property type="entry name" value="NAD(P)-binding Rossmann-like Domain"/>
    <property type="match status" value="1"/>
</dbReference>
<dbReference type="InterPro" id="IPR007698">
    <property type="entry name" value="AlaDH/PNT_NAD(H)-bd"/>
</dbReference>
<dbReference type="Proteomes" id="UP000607645">
    <property type="component" value="Unassembled WGS sequence"/>
</dbReference>
<reference evidence="3" key="1">
    <citation type="submission" date="2020-08" db="EMBL/GenBank/DDBJ databases">
        <title>Genome public.</title>
        <authorList>
            <person name="Liu C."/>
            <person name="Sun Q."/>
        </authorList>
    </citation>
    <scope>NUCLEOTIDE SEQUENCE</scope>
    <source>
        <strain evidence="3">NSJ-52</strain>
    </source>
</reference>
<dbReference type="EMBL" id="JACOPQ010000001">
    <property type="protein sequence ID" value="MBC5735639.1"/>
    <property type="molecule type" value="Genomic_DNA"/>
</dbReference>
<comment type="caution">
    <text evidence="3">The sequence shown here is derived from an EMBL/GenBank/DDBJ whole genome shotgun (WGS) entry which is preliminary data.</text>
</comment>
<dbReference type="AlphaFoldDB" id="A0A8J6JI29"/>
<evidence type="ECO:0000313" key="4">
    <source>
        <dbReference type="Proteomes" id="UP000607645"/>
    </source>
</evidence>
<evidence type="ECO:0000259" key="1">
    <source>
        <dbReference type="Pfam" id="PF01262"/>
    </source>
</evidence>
<dbReference type="InterPro" id="IPR031629">
    <property type="entry name" value="DpaA_N"/>
</dbReference>
<protein>
    <submittedName>
        <fullName evidence="3">Dipicolinate synthase subunit DpsA</fullName>
    </submittedName>
</protein>
<proteinExistence type="predicted"/>
<feature type="domain" description="Dipicolinate synthase subunit A N-terminal" evidence="2">
    <location>
        <begin position="12"/>
        <end position="124"/>
    </location>
</feature>
<dbReference type="SUPFAM" id="SSF51735">
    <property type="entry name" value="NAD(P)-binding Rossmann-fold domains"/>
    <property type="match status" value="1"/>
</dbReference>
<sequence>MEGASMKHEMNIWVVGGDMRQAKLAELLSDDGHTVHTYALERGPELYGVLSEETLEGAALADCVVLPLPVEGEGSLLNAPLSAGRHPLAEIFNAFRPGQVLCAGRISQSSATLAAERGLMLRDYFQREELAVANAVPTAEGALQIALEELPVTLHGARVLVIGYGRVGKVTAQRFAALGAKVSVAARKFADLAWAEAMGYGVEQTGALVGWLCGYDLVVNTVPARVLSEKELRDLKPGCLVIDLASKPGGVDFEAATRLGVRAIWALSLPGKVAPVSAGRAIKNTIYNMLSELGV</sequence>
<dbReference type="InterPro" id="IPR036291">
    <property type="entry name" value="NAD(P)-bd_dom_sf"/>
</dbReference>
<dbReference type="NCBIfam" id="NF006162">
    <property type="entry name" value="PRK08306.1"/>
    <property type="match status" value="1"/>
</dbReference>
<accession>A0A8J6JI29</accession>
<dbReference type="Pfam" id="PF01262">
    <property type="entry name" value="AlaDh_PNT_C"/>
    <property type="match status" value="1"/>
</dbReference>
<evidence type="ECO:0000313" key="3">
    <source>
        <dbReference type="EMBL" id="MBC5735639.1"/>
    </source>
</evidence>
<name>A0A8J6JI29_9FIRM</name>
<feature type="domain" description="Alanine dehydrogenase/pyridine nucleotide transhydrogenase NAD(H)-binding" evidence="1">
    <location>
        <begin position="133"/>
        <end position="290"/>
    </location>
</feature>
<dbReference type="Pfam" id="PF16924">
    <property type="entry name" value="DpaA_N"/>
    <property type="match status" value="1"/>
</dbReference>